<evidence type="ECO:0000256" key="1">
    <source>
        <dbReference type="ARBA" id="ARBA00004229"/>
    </source>
</evidence>
<keyword evidence="4 9" id="KW-0812">Transmembrane</keyword>
<dbReference type="GO" id="GO:0006635">
    <property type="term" value="P:fatty acid beta-oxidation"/>
    <property type="evidence" value="ECO:0007669"/>
    <property type="project" value="TreeGrafter"/>
</dbReference>
<evidence type="ECO:0000256" key="2">
    <source>
        <dbReference type="ARBA" id="ARBA00008575"/>
    </source>
</evidence>
<keyword evidence="14" id="KW-1185">Reference proteome</keyword>
<comment type="subcellular location">
    <subcellularLocation>
        <location evidence="1">Plastid</location>
        <location evidence="1">Chloroplast</location>
    </subcellularLocation>
</comment>
<dbReference type="EnsemblProtists" id="EKX47740">
    <property type="protein sequence ID" value="EKX47740"/>
    <property type="gene ID" value="GUITHDRAFT_106292"/>
</dbReference>
<dbReference type="OMA" id="YNYQAYV"/>
<dbReference type="SUPFAM" id="SSF90123">
    <property type="entry name" value="ABC transporter transmembrane region"/>
    <property type="match status" value="1"/>
</dbReference>
<protein>
    <recommendedName>
        <fullName evidence="15">ABC transporter domain-containing protein</fullName>
    </recommendedName>
</protein>
<evidence type="ECO:0000313" key="12">
    <source>
        <dbReference type="EMBL" id="EKX47740.1"/>
    </source>
</evidence>
<dbReference type="PANTHER" id="PTHR11384:SF59">
    <property type="entry name" value="LYSOSOMAL COBALAMIN TRANSPORTER ABCD4"/>
    <property type="match status" value="1"/>
</dbReference>
<dbReference type="Gene3D" id="1.20.1560.10">
    <property type="entry name" value="ABC transporter type 1, transmembrane domain"/>
    <property type="match status" value="1"/>
</dbReference>
<dbReference type="PANTHER" id="PTHR11384">
    <property type="entry name" value="ATP-BINDING CASSETTE, SUB-FAMILY D MEMBER"/>
    <property type="match status" value="1"/>
</dbReference>
<dbReference type="GO" id="GO:0005324">
    <property type="term" value="F:long-chain fatty acid transmembrane transporter activity"/>
    <property type="evidence" value="ECO:0007669"/>
    <property type="project" value="TreeGrafter"/>
</dbReference>
<dbReference type="AlphaFoldDB" id="L1JI19"/>
<comment type="similarity">
    <text evidence="2">Belongs to the ABC transporter superfamily. ABCD family. Peroxisomal fatty acyl CoA transporter (TC 3.A.1.203) subfamily.</text>
</comment>
<dbReference type="KEGG" id="gtt:GUITHDRAFT_106292"/>
<evidence type="ECO:0000256" key="4">
    <source>
        <dbReference type="ARBA" id="ARBA00022692"/>
    </source>
</evidence>
<keyword evidence="3" id="KW-0813">Transport</keyword>
<proteinExistence type="inferred from homology"/>
<dbReference type="RefSeq" id="XP_005834720.1">
    <property type="nucleotide sequence ID" value="XM_005834663.1"/>
</dbReference>
<organism evidence="12">
    <name type="scientific">Guillardia theta (strain CCMP2712)</name>
    <name type="common">Cryptophyte</name>
    <dbReference type="NCBI Taxonomy" id="905079"/>
    <lineage>
        <taxon>Eukaryota</taxon>
        <taxon>Cryptophyceae</taxon>
        <taxon>Pyrenomonadales</taxon>
        <taxon>Geminigeraceae</taxon>
        <taxon>Guillardia</taxon>
    </lineage>
</organism>
<dbReference type="PaxDb" id="55529-EKX47740"/>
<dbReference type="GO" id="GO:0005778">
    <property type="term" value="C:peroxisomal membrane"/>
    <property type="evidence" value="ECO:0007669"/>
    <property type="project" value="TreeGrafter"/>
</dbReference>
<accession>L1JI19</accession>
<dbReference type="STRING" id="905079.L1JI19"/>
<feature type="transmembrane region" description="Helical" evidence="9">
    <location>
        <begin position="107"/>
        <end position="136"/>
    </location>
</feature>
<dbReference type="SUPFAM" id="SSF52540">
    <property type="entry name" value="P-loop containing nucleoside triphosphate hydrolases"/>
    <property type="match status" value="1"/>
</dbReference>
<reference evidence="12 14" key="1">
    <citation type="journal article" date="2012" name="Nature">
        <title>Algal genomes reveal evolutionary mosaicism and the fate of nucleomorphs.</title>
        <authorList>
            <consortium name="DOE Joint Genome Institute"/>
            <person name="Curtis B.A."/>
            <person name="Tanifuji G."/>
            <person name="Burki F."/>
            <person name="Gruber A."/>
            <person name="Irimia M."/>
            <person name="Maruyama S."/>
            <person name="Arias M.C."/>
            <person name="Ball S.G."/>
            <person name="Gile G.H."/>
            <person name="Hirakawa Y."/>
            <person name="Hopkins J.F."/>
            <person name="Kuo A."/>
            <person name="Rensing S.A."/>
            <person name="Schmutz J."/>
            <person name="Symeonidi A."/>
            <person name="Elias M."/>
            <person name="Eveleigh R.J."/>
            <person name="Herman E.K."/>
            <person name="Klute M.J."/>
            <person name="Nakayama T."/>
            <person name="Obornik M."/>
            <person name="Reyes-Prieto A."/>
            <person name="Armbrust E.V."/>
            <person name="Aves S.J."/>
            <person name="Beiko R.G."/>
            <person name="Coutinho P."/>
            <person name="Dacks J.B."/>
            <person name="Durnford D.G."/>
            <person name="Fast N.M."/>
            <person name="Green B.R."/>
            <person name="Grisdale C.J."/>
            <person name="Hempel F."/>
            <person name="Henrissat B."/>
            <person name="Hoppner M.P."/>
            <person name="Ishida K."/>
            <person name="Kim E."/>
            <person name="Koreny L."/>
            <person name="Kroth P.G."/>
            <person name="Liu Y."/>
            <person name="Malik S.B."/>
            <person name="Maier U.G."/>
            <person name="McRose D."/>
            <person name="Mock T."/>
            <person name="Neilson J.A."/>
            <person name="Onodera N.T."/>
            <person name="Poole A.M."/>
            <person name="Pritham E.J."/>
            <person name="Richards T.A."/>
            <person name="Rocap G."/>
            <person name="Roy S.W."/>
            <person name="Sarai C."/>
            <person name="Schaack S."/>
            <person name="Shirato S."/>
            <person name="Slamovits C.H."/>
            <person name="Spencer D.F."/>
            <person name="Suzuki S."/>
            <person name="Worden A.Z."/>
            <person name="Zauner S."/>
            <person name="Barry K."/>
            <person name="Bell C."/>
            <person name="Bharti A.K."/>
            <person name="Crow J.A."/>
            <person name="Grimwood J."/>
            <person name="Kramer R."/>
            <person name="Lindquist E."/>
            <person name="Lucas S."/>
            <person name="Salamov A."/>
            <person name="McFadden G.I."/>
            <person name="Lane C.E."/>
            <person name="Keeling P.J."/>
            <person name="Gray M.W."/>
            <person name="Grigoriev I.V."/>
            <person name="Archibald J.M."/>
        </authorList>
    </citation>
    <scope>NUCLEOTIDE SEQUENCE</scope>
    <source>
        <strain evidence="12 14">CCMP2712</strain>
    </source>
</reference>
<evidence type="ECO:0000256" key="6">
    <source>
        <dbReference type="ARBA" id="ARBA00022840"/>
    </source>
</evidence>
<dbReference type="eggNOG" id="KOG0060">
    <property type="taxonomic scope" value="Eukaryota"/>
</dbReference>
<dbReference type="Pfam" id="PF06472">
    <property type="entry name" value="ABC_membrane_2"/>
    <property type="match status" value="1"/>
</dbReference>
<evidence type="ECO:0000256" key="3">
    <source>
        <dbReference type="ARBA" id="ARBA00022448"/>
    </source>
</evidence>
<reference evidence="13" key="3">
    <citation type="submission" date="2016-03" db="UniProtKB">
        <authorList>
            <consortium name="EnsemblProtists"/>
        </authorList>
    </citation>
    <scope>IDENTIFICATION</scope>
</reference>
<dbReference type="HOGENOM" id="CLU_007587_5_2_1"/>
<dbReference type="Pfam" id="PF00005">
    <property type="entry name" value="ABC_tran"/>
    <property type="match status" value="1"/>
</dbReference>
<dbReference type="GO" id="GO:0007031">
    <property type="term" value="P:peroxisome organization"/>
    <property type="evidence" value="ECO:0007669"/>
    <property type="project" value="TreeGrafter"/>
</dbReference>
<evidence type="ECO:0008006" key="15">
    <source>
        <dbReference type="Google" id="ProtNLM"/>
    </source>
</evidence>
<feature type="domain" description="ABC transmembrane type-1" evidence="11">
    <location>
        <begin position="84"/>
        <end position="370"/>
    </location>
</feature>
<name>L1JI19_GUITC</name>
<sequence>MYVRGMSGGTFDSQREERIPVLQKAKRGKSTMEKELGVEYKQYGFDMQFIKRCRRIYSIALPPLMSGEAALVGLLLFMIFPPMITQFLFAILPGWTMKTLVSRNLAGFLYTTCITAAVAALDCIMGGLNFFLSLYISVRLRRRLTLYLQDRYLSNKQIYYHMTQHSNLVDNPDQRIQNDAAQVTVGLVTLLCIIVSSLLQISVYTCYVTYAVGWHGTLMVYFYYAVTAVINKLLMSPIVALTYNQDKLEGNYRFHHARVRTGAEAIAFTAGEEETKFALSEDFRKALKNQTAQIFKQSYLNLFTGFIGNGNAMLGYCIAAISIFTQPQYEKYSAADLAESITQLTSVIGGLTGSFTALVNAAPLASNLAGNASRVGQMLEFMDVMEAENERSGQHLFGEAPPPAHSKASKNELLRLESLTCRLPHGRLIVSNLDLVVEEGRNLVIQGPSGCGKTSLLRYIRGLWHLKREQGRVISLLPLGTGGVMFLPQRPYVFAGSLQRQITYPRDDPYTPELSWEDEGAGQVMSWMDALDLGHLVTRADGWNTIQQWHDLLSLGEQQRLSIIRLLYHKPVLAILDECTSALSTDTEELIYKMLIDHGITFVSIAHRPTVMRFHERTLVLDGKGGWELREVSS</sequence>
<evidence type="ECO:0000256" key="7">
    <source>
        <dbReference type="ARBA" id="ARBA00022989"/>
    </source>
</evidence>
<gene>
    <name evidence="12" type="ORF">GUITHDRAFT_106292</name>
</gene>
<dbReference type="PROSITE" id="PS50929">
    <property type="entry name" value="ABC_TM1F"/>
    <property type="match status" value="1"/>
</dbReference>
<dbReference type="GeneID" id="17304452"/>
<dbReference type="CDD" id="cd03223">
    <property type="entry name" value="ABCD_peroxisomal_ALDP"/>
    <property type="match status" value="1"/>
</dbReference>
<dbReference type="InterPro" id="IPR027417">
    <property type="entry name" value="P-loop_NTPase"/>
</dbReference>
<dbReference type="GO" id="GO:0009507">
    <property type="term" value="C:chloroplast"/>
    <property type="evidence" value="ECO:0007669"/>
    <property type="project" value="UniProtKB-SubCell"/>
</dbReference>
<dbReference type="PROSITE" id="PS00211">
    <property type="entry name" value="ABC_TRANSPORTER_1"/>
    <property type="match status" value="1"/>
</dbReference>
<dbReference type="Proteomes" id="UP000011087">
    <property type="component" value="Unassembled WGS sequence"/>
</dbReference>
<dbReference type="Gene3D" id="3.40.50.300">
    <property type="entry name" value="P-loop containing nucleotide triphosphate hydrolases"/>
    <property type="match status" value="1"/>
</dbReference>
<evidence type="ECO:0000256" key="8">
    <source>
        <dbReference type="ARBA" id="ARBA00023136"/>
    </source>
</evidence>
<keyword evidence="7 9" id="KW-1133">Transmembrane helix</keyword>
<feature type="transmembrane region" description="Helical" evidence="9">
    <location>
        <begin position="185"/>
        <end position="210"/>
    </location>
</feature>
<dbReference type="SMART" id="SM00382">
    <property type="entry name" value="AAA"/>
    <property type="match status" value="1"/>
</dbReference>
<dbReference type="GO" id="GO:0016887">
    <property type="term" value="F:ATP hydrolysis activity"/>
    <property type="evidence" value="ECO:0007669"/>
    <property type="project" value="InterPro"/>
</dbReference>
<reference evidence="14" key="2">
    <citation type="submission" date="2012-11" db="EMBL/GenBank/DDBJ databases">
        <authorList>
            <person name="Kuo A."/>
            <person name="Curtis B.A."/>
            <person name="Tanifuji G."/>
            <person name="Burki F."/>
            <person name="Gruber A."/>
            <person name="Irimia M."/>
            <person name="Maruyama S."/>
            <person name="Arias M.C."/>
            <person name="Ball S.G."/>
            <person name="Gile G.H."/>
            <person name="Hirakawa Y."/>
            <person name="Hopkins J.F."/>
            <person name="Rensing S.A."/>
            <person name="Schmutz J."/>
            <person name="Symeonidi A."/>
            <person name="Elias M."/>
            <person name="Eveleigh R.J."/>
            <person name="Herman E.K."/>
            <person name="Klute M.J."/>
            <person name="Nakayama T."/>
            <person name="Obornik M."/>
            <person name="Reyes-Prieto A."/>
            <person name="Armbrust E.V."/>
            <person name="Aves S.J."/>
            <person name="Beiko R.G."/>
            <person name="Coutinho P."/>
            <person name="Dacks J.B."/>
            <person name="Durnford D.G."/>
            <person name="Fast N.M."/>
            <person name="Green B.R."/>
            <person name="Grisdale C."/>
            <person name="Hempe F."/>
            <person name="Henrissat B."/>
            <person name="Hoppner M.P."/>
            <person name="Ishida K.-I."/>
            <person name="Kim E."/>
            <person name="Koreny L."/>
            <person name="Kroth P.G."/>
            <person name="Liu Y."/>
            <person name="Malik S.-B."/>
            <person name="Maier U.G."/>
            <person name="McRose D."/>
            <person name="Mock T."/>
            <person name="Neilson J.A."/>
            <person name="Onodera N.T."/>
            <person name="Poole A.M."/>
            <person name="Pritham E.J."/>
            <person name="Richards T.A."/>
            <person name="Rocap G."/>
            <person name="Roy S.W."/>
            <person name="Sarai C."/>
            <person name="Schaack S."/>
            <person name="Shirato S."/>
            <person name="Slamovits C.H."/>
            <person name="Spencer D.F."/>
            <person name="Suzuki S."/>
            <person name="Worden A.Z."/>
            <person name="Zauner S."/>
            <person name="Barry K."/>
            <person name="Bell C."/>
            <person name="Bharti A.K."/>
            <person name="Crow J.A."/>
            <person name="Grimwood J."/>
            <person name="Kramer R."/>
            <person name="Lindquist E."/>
            <person name="Lucas S."/>
            <person name="Salamov A."/>
            <person name="McFadden G.I."/>
            <person name="Lane C.E."/>
            <person name="Keeling P.J."/>
            <person name="Gray M.W."/>
            <person name="Grigoriev I.V."/>
            <person name="Archibald J.M."/>
        </authorList>
    </citation>
    <scope>NUCLEOTIDE SEQUENCE</scope>
    <source>
        <strain evidence="14">CCMP2712</strain>
    </source>
</reference>
<evidence type="ECO:0000313" key="14">
    <source>
        <dbReference type="Proteomes" id="UP000011087"/>
    </source>
</evidence>
<evidence type="ECO:0000256" key="9">
    <source>
        <dbReference type="SAM" id="Phobius"/>
    </source>
</evidence>
<dbReference type="GO" id="GO:0140359">
    <property type="term" value="F:ABC-type transporter activity"/>
    <property type="evidence" value="ECO:0007669"/>
    <property type="project" value="InterPro"/>
</dbReference>
<dbReference type="InterPro" id="IPR036640">
    <property type="entry name" value="ABC1_TM_sf"/>
</dbReference>
<keyword evidence="6" id="KW-0067">ATP-binding</keyword>
<dbReference type="PROSITE" id="PS50893">
    <property type="entry name" value="ABC_TRANSPORTER_2"/>
    <property type="match status" value="1"/>
</dbReference>
<dbReference type="GO" id="GO:0005524">
    <property type="term" value="F:ATP binding"/>
    <property type="evidence" value="ECO:0007669"/>
    <property type="project" value="UniProtKB-KW"/>
</dbReference>
<feature type="transmembrane region" description="Helical" evidence="9">
    <location>
        <begin position="299"/>
        <end position="324"/>
    </location>
</feature>
<feature type="transmembrane region" description="Helical" evidence="9">
    <location>
        <begin position="222"/>
        <end position="243"/>
    </location>
</feature>
<evidence type="ECO:0000259" key="10">
    <source>
        <dbReference type="PROSITE" id="PS50893"/>
    </source>
</evidence>
<dbReference type="InterPro" id="IPR003439">
    <property type="entry name" value="ABC_transporter-like_ATP-bd"/>
</dbReference>
<dbReference type="InterPro" id="IPR017871">
    <property type="entry name" value="ABC_transporter-like_CS"/>
</dbReference>
<dbReference type="GO" id="GO:0015910">
    <property type="term" value="P:long-chain fatty acid import into peroxisome"/>
    <property type="evidence" value="ECO:0007669"/>
    <property type="project" value="TreeGrafter"/>
</dbReference>
<keyword evidence="8 9" id="KW-0472">Membrane</keyword>
<dbReference type="OrthoDB" id="422637at2759"/>
<keyword evidence="5" id="KW-0547">Nucleotide-binding</keyword>
<feature type="domain" description="ABC transporter" evidence="10">
    <location>
        <begin position="414"/>
        <end position="632"/>
    </location>
</feature>
<dbReference type="InterPro" id="IPR050835">
    <property type="entry name" value="ABC_transporter_sub-D"/>
</dbReference>
<dbReference type="InterPro" id="IPR011527">
    <property type="entry name" value="ABC1_TM_dom"/>
</dbReference>
<dbReference type="EMBL" id="JH992988">
    <property type="protein sequence ID" value="EKX47740.1"/>
    <property type="molecule type" value="Genomic_DNA"/>
</dbReference>
<evidence type="ECO:0000313" key="13">
    <source>
        <dbReference type="EnsemblProtists" id="EKX47740"/>
    </source>
</evidence>
<evidence type="ECO:0000256" key="5">
    <source>
        <dbReference type="ARBA" id="ARBA00022741"/>
    </source>
</evidence>
<dbReference type="InterPro" id="IPR003593">
    <property type="entry name" value="AAA+_ATPase"/>
</dbReference>
<dbReference type="GO" id="GO:0042760">
    <property type="term" value="P:very long-chain fatty acid catabolic process"/>
    <property type="evidence" value="ECO:0007669"/>
    <property type="project" value="TreeGrafter"/>
</dbReference>
<evidence type="ECO:0000259" key="11">
    <source>
        <dbReference type="PROSITE" id="PS50929"/>
    </source>
</evidence>